<feature type="non-terminal residue" evidence="3">
    <location>
        <position position="1"/>
    </location>
</feature>
<dbReference type="InterPro" id="IPR013783">
    <property type="entry name" value="Ig-like_fold"/>
</dbReference>
<evidence type="ECO:0000313" key="4">
    <source>
        <dbReference type="Proteomes" id="UP001171945"/>
    </source>
</evidence>
<dbReference type="Gene3D" id="2.60.40.10">
    <property type="entry name" value="Immunoglobulins"/>
    <property type="match status" value="1"/>
</dbReference>
<dbReference type="InterPro" id="IPR036465">
    <property type="entry name" value="vWFA_dom_sf"/>
</dbReference>
<dbReference type="Gene3D" id="3.40.50.410">
    <property type="entry name" value="von Willebrand factor, type A domain"/>
    <property type="match status" value="1"/>
</dbReference>
<gene>
    <name evidence="3" type="ORF">QUF54_07155</name>
</gene>
<evidence type="ECO:0000313" key="3">
    <source>
        <dbReference type="EMBL" id="MDM8563114.1"/>
    </source>
</evidence>
<dbReference type="EMBL" id="JAUCGM010000457">
    <property type="protein sequence ID" value="MDM8563114.1"/>
    <property type="molecule type" value="Genomic_DNA"/>
</dbReference>
<reference evidence="3" key="1">
    <citation type="submission" date="2023-06" db="EMBL/GenBank/DDBJ databases">
        <title>Uncultivated large filamentous bacteria from sulfidic sediments reveal new species and different genomic features in energy metabolism and defense.</title>
        <authorList>
            <person name="Fonseca A."/>
        </authorList>
    </citation>
    <scope>NUCLEOTIDE SEQUENCE</scope>
    <source>
        <strain evidence="3">HSG4</strain>
    </source>
</reference>
<organism evidence="3 4">
    <name type="scientific">Candidatus Marithioploca araucensis</name>
    <dbReference type="NCBI Taxonomy" id="70273"/>
    <lineage>
        <taxon>Bacteria</taxon>
        <taxon>Pseudomonadati</taxon>
        <taxon>Pseudomonadota</taxon>
        <taxon>Gammaproteobacteria</taxon>
        <taxon>Thiotrichales</taxon>
        <taxon>Thiotrichaceae</taxon>
        <taxon>Candidatus Marithioploca</taxon>
    </lineage>
</organism>
<evidence type="ECO:0000256" key="1">
    <source>
        <dbReference type="SAM" id="MobiDB-lite"/>
    </source>
</evidence>
<name>A0ABT7VU55_9GAMM</name>
<dbReference type="InterPro" id="IPR002035">
    <property type="entry name" value="VWF_A"/>
</dbReference>
<dbReference type="Proteomes" id="UP001171945">
    <property type="component" value="Unassembled WGS sequence"/>
</dbReference>
<dbReference type="Pfam" id="PF00092">
    <property type="entry name" value="VWA"/>
    <property type="match status" value="1"/>
</dbReference>
<evidence type="ECO:0000259" key="2">
    <source>
        <dbReference type="PROSITE" id="PS50234"/>
    </source>
</evidence>
<feature type="region of interest" description="Disordered" evidence="1">
    <location>
        <begin position="1"/>
        <end position="22"/>
    </location>
</feature>
<comment type="caution">
    <text evidence="3">The sequence shown here is derived from an EMBL/GenBank/DDBJ whole genome shotgun (WGS) entry which is preliminary data.</text>
</comment>
<keyword evidence="4" id="KW-1185">Reference proteome</keyword>
<dbReference type="SUPFAM" id="SSF53300">
    <property type="entry name" value="vWA-like"/>
    <property type="match status" value="1"/>
</dbReference>
<protein>
    <submittedName>
        <fullName evidence="3">VWA domain-containing protein</fullName>
    </submittedName>
</protein>
<accession>A0ABT7VU55</accession>
<sequence>STASSSIEQVLANHKPPNGETAIGDGITEASNELMTNGRAAASQIILVFTDGDNNTGSEPAQAAAKAKNEGQIVHLVGLYPPGLSALVNVGNVLSIAQAGSGELFQATNATELLALFRNAKMVNIDRVEVTNTTMGAASVQAQLVTGNYNAPVDLVVGQNVLEVLATDTDGGTAKASVTVTVPSIPPEPCVVNPSGPQCPGSQGNPNPQFRPVKLRPQVLMAGFDPMLLDVIDDSLKITAVVREGISPIRHVYLNENTGSLNMGMKLEGQLFNGDKVYSLTIGGVRGQFYKQELSNLFGSGVGEFNITVVDKAPESHSFPKFETGNNVDLEDADLEVSRPSTSVAPYTTKGIRRSKPQAIMVGFDPIMIDYDDDAFKVKAIVRAGLVAIKHVRLKTSSGALLANMEKEQELANGDVMYSMVFPFTRGSLHEAGVLRDLFGTENPQSEFIVEVIDKAEQRHTFPTLQGCDCPEQ</sequence>
<proteinExistence type="predicted"/>
<dbReference type="PROSITE" id="PS50234">
    <property type="entry name" value="VWFA"/>
    <property type="match status" value="1"/>
</dbReference>
<feature type="domain" description="VWFA" evidence="2">
    <location>
        <begin position="1"/>
        <end position="120"/>
    </location>
</feature>